<evidence type="ECO:0000313" key="3">
    <source>
        <dbReference type="Proteomes" id="UP001163064"/>
    </source>
</evidence>
<feature type="region of interest" description="Disordered" evidence="1">
    <location>
        <begin position="342"/>
        <end position="371"/>
    </location>
</feature>
<organism evidence="2 3">
    <name type="scientific">Streptomyces beihaiensis</name>
    <dbReference type="NCBI Taxonomy" id="2984495"/>
    <lineage>
        <taxon>Bacteria</taxon>
        <taxon>Bacillati</taxon>
        <taxon>Actinomycetota</taxon>
        <taxon>Actinomycetes</taxon>
        <taxon>Kitasatosporales</taxon>
        <taxon>Streptomycetaceae</taxon>
        <taxon>Streptomyces</taxon>
    </lineage>
</organism>
<dbReference type="Proteomes" id="UP001163064">
    <property type="component" value="Unassembled WGS sequence"/>
</dbReference>
<protein>
    <submittedName>
        <fullName evidence="2">Uncharacterized protein</fullName>
    </submittedName>
</protein>
<dbReference type="EMBL" id="JAPHNL010000162">
    <property type="protein sequence ID" value="MCX3061161.1"/>
    <property type="molecule type" value="Genomic_DNA"/>
</dbReference>
<gene>
    <name evidence="2" type="ORF">OFY01_15605</name>
</gene>
<accession>A0ABT3TVV7</accession>
<feature type="compositionally biased region" description="Polar residues" evidence="1">
    <location>
        <begin position="345"/>
        <end position="367"/>
    </location>
</feature>
<name>A0ABT3TVV7_9ACTN</name>
<dbReference type="RefSeq" id="WP_266600294.1">
    <property type="nucleotide sequence ID" value="NZ_JAPHNL010000162.1"/>
</dbReference>
<reference evidence="2" key="1">
    <citation type="submission" date="2022-10" db="EMBL/GenBank/DDBJ databases">
        <title>Streptomyces beihaiensis sp. nov., a chitin degrading actinobacterium, isolated from shrimp pond soil.</title>
        <authorList>
            <person name="Xie J."/>
            <person name="Shen N."/>
        </authorList>
    </citation>
    <scope>NUCLEOTIDE SEQUENCE</scope>
    <source>
        <strain evidence="2">GXMU-J5</strain>
    </source>
</reference>
<keyword evidence="3" id="KW-1185">Reference proteome</keyword>
<evidence type="ECO:0000256" key="1">
    <source>
        <dbReference type="SAM" id="MobiDB-lite"/>
    </source>
</evidence>
<sequence>MLYNARITYWAMTCSKPGEPMIGGFATWRNAPITFDQKDTSSSTVQVGNYLRVSPNTEKGLFGPNIEIGLYAEKTGKSTHTYGPRWTELTNKGGRTKTITAGINPTKADKRNHTYMVIRRDSGNQWDVLYDFNTVGTTTGQLPVPRGNLNRIDVGLEVTGPQYVNVPAINSRMQFMDENRTWKRVKAANVAKSVTLPACNSSSKPPYCFTTKLTSTSGGFTQWAASKPRKSTSLMAPLAAPTGINSASAPASPQAFNGVDQQALQACMAEDPEQCLTSVPGLANCLATSRVCNAAALPSASERRMLRKAPAKAADIKARAAAAFHVPSRALTVTFAAASPRGLTGSASQAPKPTTWTVSSRESTPGLESTGRRYKGFTASYSADTGALLEACWGDLCPAR</sequence>
<comment type="caution">
    <text evidence="2">The sequence shown here is derived from an EMBL/GenBank/DDBJ whole genome shotgun (WGS) entry which is preliminary data.</text>
</comment>
<proteinExistence type="predicted"/>
<evidence type="ECO:0000313" key="2">
    <source>
        <dbReference type="EMBL" id="MCX3061161.1"/>
    </source>
</evidence>